<comment type="caution">
    <text evidence="1">The sequence shown here is derived from an EMBL/GenBank/DDBJ whole genome shotgun (WGS) entry which is preliminary data.</text>
</comment>
<protein>
    <submittedName>
        <fullName evidence="1">Uncharacterized protein</fullName>
    </submittedName>
</protein>
<dbReference type="OrthoDB" id="8240057at2759"/>
<dbReference type="AlphaFoldDB" id="A0A4C1WKE7"/>
<reference evidence="1 2" key="1">
    <citation type="journal article" date="2019" name="Commun. Biol.">
        <title>The bagworm genome reveals a unique fibroin gene that provides high tensile strength.</title>
        <authorList>
            <person name="Kono N."/>
            <person name="Nakamura H."/>
            <person name="Ohtoshi R."/>
            <person name="Tomita M."/>
            <person name="Numata K."/>
            <person name="Arakawa K."/>
        </authorList>
    </citation>
    <scope>NUCLEOTIDE SEQUENCE [LARGE SCALE GENOMIC DNA]</scope>
</reference>
<proteinExistence type="predicted"/>
<gene>
    <name evidence="1" type="ORF">EVAR_29353_1</name>
</gene>
<dbReference type="Proteomes" id="UP000299102">
    <property type="component" value="Unassembled WGS sequence"/>
</dbReference>
<evidence type="ECO:0000313" key="1">
    <source>
        <dbReference type="EMBL" id="GBP50594.1"/>
    </source>
</evidence>
<accession>A0A4C1WKE7</accession>
<keyword evidence="2" id="KW-1185">Reference proteome</keyword>
<name>A0A4C1WKE7_EUMVA</name>
<dbReference type="EMBL" id="BGZK01000568">
    <property type="protein sequence ID" value="GBP50594.1"/>
    <property type="molecule type" value="Genomic_DNA"/>
</dbReference>
<organism evidence="1 2">
    <name type="scientific">Eumeta variegata</name>
    <name type="common">Bagworm moth</name>
    <name type="synonym">Eumeta japonica</name>
    <dbReference type="NCBI Taxonomy" id="151549"/>
    <lineage>
        <taxon>Eukaryota</taxon>
        <taxon>Metazoa</taxon>
        <taxon>Ecdysozoa</taxon>
        <taxon>Arthropoda</taxon>
        <taxon>Hexapoda</taxon>
        <taxon>Insecta</taxon>
        <taxon>Pterygota</taxon>
        <taxon>Neoptera</taxon>
        <taxon>Endopterygota</taxon>
        <taxon>Lepidoptera</taxon>
        <taxon>Glossata</taxon>
        <taxon>Ditrysia</taxon>
        <taxon>Tineoidea</taxon>
        <taxon>Psychidae</taxon>
        <taxon>Oiketicinae</taxon>
        <taxon>Eumeta</taxon>
    </lineage>
</organism>
<sequence>MKASEQINDGAGTSVNGATEAMQVDNGIAPISTLDCIDIGIRRERESGVRPRRRVRIVIGDGRVGKRPVSMFVRACTGSCVAAPARGRLGGAYARLLLKARSQSDNRSPERQTGETTGIVGRFARTARRRFGDAPVAWSRARTSRSLIKWHAPIVAFVGSVTEHKRHQLVLEVYVTFLLIDGDGRS</sequence>
<evidence type="ECO:0000313" key="2">
    <source>
        <dbReference type="Proteomes" id="UP000299102"/>
    </source>
</evidence>